<keyword evidence="2" id="KW-1185">Reference proteome</keyword>
<evidence type="ECO:0000313" key="2">
    <source>
        <dbReference type="Proteomes" id="UP000054018"/>
    </source>
</evidence>
<reference evidence="1 2" key="1">
    <citation type="submission" date="2014-04" db="EMBL/GenBank/DDBJ databases">
        <authorList>
            <consortium name="DOE Joint Genome Institute"/>
            <person name="Kuo A."/>
            <person name="Kohler A."/>
            <person name="Costa M.D."/>
            <person name="Nagy L.G."/>
            <person name="Floudas D."/>
            <person name="Copeland A."/>
            <person name="Barry K.W."/>
            <person name="Cichocki N."/>
            <person name="Veneault-Fourrey C."/>
            <person name="LaButti K."/>
            <person name="Lindquist E.A."/>
            <person name="Lipzen A."/>
            <person name="Lundell T."/>
            <person name="Morin E."/>
            <person name="Murat C."/>
            <person name="Sun H."/>
            <person name="Tunlid A."/>
            <person name="Henrissat B."/>
            <person name="Grigoriev I.V."/>
            <person name="Hibbett D.S."/>
            <person name="Martin F."/>
            <person name="Nordberg H.P."/>
            <person name="Cantor M.N."/>
            <person name="Hua S.X."/>
        </authorList>
    </citation>
    <scope>NUCLEOTIDE SEQUENCE [LARGE SCALE GENOMIC DNA]</scope>
    <source>
        <strain evidence="1 2">441</strain>
    </source>
</reference>
<organism evidence="1 2">
    <name type="scientific">Pisolithus microcarpus 441</name>
    <dbReference type="NCBI Taxonomy" id="765257"/>
    <lineage>
        <taxon>Eukaryota</taxon>
        <taxon>Fungi</taxon>
        <taxon>Dikarya</taxon>
        <taxon>Basidiomycota</taxon>
        <taxon>Agaricomycotina</taxon>
        <taxon>Agaricomycetes</taxon>
        <taxon>Agaricomycetidae</taxon>
        <taxon>Boletales</taxon>
        <taxon>Sclerodermatineae</taxon>
        <taxon>Pisolithaceae</taxon>
        <taxon>Pisolithus</taxon>
    </lineage>
</organism>
<dbReference type="Proteomes" id="UP000054018">
    <property type="component" value="Unassembled WGS sequence"/>
</dbReference>
<protein>
    <submittedName>
        <fullName evidence="1">Unplaced genomic scaffold scaffold_9, whole genome shotgun sequence</fullName>
    </submittedName>
</protein>
<gene>
    <name evidence="1" type="ORF">PISMIDRAFT_674080</name>
</gene>
<dbReference type="AlphaFoldDB" id="A0A0D0A8J1"/>
<accession>A0A0D0A8J1</accession>
<sequence length="52" mass="6016">MTGIHPVTKHARSAAAHTTFEQRSKEVPYHVWFLSPLRSPQQKRTMLLFALL</sequence>
<dbReference type="EMBL" id="KN833693">
    <property type="protein sequence ID" value="KIK28348.1"/>
    <property type="molecule type" value="Genomic_DNA"/>
</dbReference>
<dbReference type="HOGENOM" id="CLU_3088177_0_0_1"/>
<name>A0A0D0A8J1_9AGAM</name>
<reference evidence="2" key="2">
    <citation type="submission" date="2015-01" db="EMBL/GenBank/DDBJ databases">
        <title>Evolutionary Origins and Diversification of the Mycorrhizal Mutualists.</title>
        <authorList>
            <consortium name="DOE Joint Genome Institute"/>
            <consortium name="Mycorrhizal Genomics Consortium"/>
            <person name="Kohler A."/>
            <person name="Kuo A."/>
            <person name="Nagy L.G."/>
            <person name="Floudas D."/>
            <person name="Copeland A."/>
            <person name="Barry K.W."/>
            <person name="Cichocki N."/>
            <person name="Veneault-Fourrey C."/>
            <person name="LaButti K."/>
            <person name="Lindquist E.A."/>
            <person name="Lipzen A."/>
            <person name="Lundell T."/>
            <person name="Morin E."/>
            <person name="Murat C."/>
            <person name="Riley R."/>
            <person name="Ohm R."/>
            <person name="Sun H."/>
            <person name="Tunlid A."/>
            <person name="Henrissat B."/>
            <person name="Grigoriev I.V."/>
            <person name="Hibbett D.S."/>
            <person name="Martin F."/>
        </authorList>
    </citation>
    <scope>NUCLEOTIDE SEQUENCE [LARGE SCALE GENOMIC DNA]</scope>
    <source>
        <strain evidence="2">441</strain>
    </source>
</reference>
<proteinExistence type="predicted"/>
<evidence type="ECO:0000313" key="1">
    <source>
        <dbReference type="EMBL" id="KIK28348.1"/>
    </source>
</evidence>